<dbReference type="PANTHER" id="PTHR33048">
    <property type="entry name" value="PTH11-LIKE INTEGRAL MEMBRANE PROTEIN (AFU_ORTHOLOGUE AFUA_5G11245)"/>
    <property type="match status" value="1"/>
</dbReference>
<evidence type="ECO:0000313" key="9">
    <source>
        <dbReference type="Proteomes" id="UP000465220"/>
    </source>
</evidence>
<gene>
    <name evidence="8" type="ORF">IFM60648_08074</name>
</gene>
<keyword evidence="2 6" id="KW-0812">Transmembrane</keyword>
<dbReference type="Proteomes" id="UP000465220">
    <property type="component" value="Unassembled WGS sequence"/>
</dbReference>
<protein>
    <recommendedName>
        <fullName evidence="7">Rhodopsin domain-containing protein</fullName>
    </recommendedName>
</protein>
<evidence type="ECO:0000256" key="6">
    <source>
        <dbReference type="SAM" id="Phobius"/>
    </source>
</evidence>
<evidence type="ECO:0000256" key="1">
    <source>
        <dbReference type="ARBA" id="ARBA00004141"/>
    </source>
</evidence>
<dbReference type="EMBL" id="BLKI01000058">
    <property type="protein sequence ID" value="GFF87520.1"/>
    <property type="molecule type" value="Genomic_DNA"/>
</dbReference>
<evidence type="ECO:0000313" key="8">
    <source>
        <dbReference type="EMBL" id="GFF87520.1"/>
    </source>
</evidence>
<dbReference type="Pfam" id="PF20684">
    <property type="entry name" value="Fung_rhodopsin"/>
    <property type="match status" value="1"/>
</dbReference>
<sequence length="215" mass="24357">MEIVLGLPCRPIAQFWDPKVLGQCFDLVAFAYFTNITNLISDIWIFVLHLPNVLRLHMSCNRKIALSLLFAIGLATCGISAGRLSVVVVQGSCDFTWVDVRLGILSAWEPPGGIFCASLPIIYRLVVTTFRNLRSCASGQPSRTHCPDLQEQCHRQWPHYATGIARRCPTTWNSLTIRRAKSSVFRWMSRNTIQEEQYCEQQVDHEGDETPLHPV</sequence>
<feature type="transmembrane region" description="Helical" evidence="6">
    <location>
        <begin position="27"/>
        <end position="47"/>
    </location>
</feature>
<comment type="caution">
    <text evidence="8">The sequence shown here is derived from an EMBL/GenBank/DDBJ whole genome shotgun (WGS) entry which is preliminary data.</text>
</comment>
<reference evidence="8 9" key="1">
    <citation type="submission" date="2020-01" db="EMBL/GenBank/DDBJ databases">
        <title>Draft genome sequence of Aspergillus lentulus IFM 60648.</title>
        <authorList>
            <person name="Takahashi H."/>
            <person name="Yaguchi T."/>
        </authorList>
    </citation>
    <scope>NUCLEOTIDE SEQUENCE [LARGE SCALE GENOMIC DNA]</scope>
    <source>
        <strain evidence="8 9">IFM 60648</strain>
    </source>
</reference>
<feature type="domain" description="Rhodopsin" evidence="7">
    <location>
        <begin position="6"/>
        <end position="126"/>
    </location>
</feature>
<evidence type="ECO:0000256" key="4">
    <source>
        <dbReference type="ARBA" id="ARBA00023136"/>
    </source>
</evidence>
<keyword evidence="9" id="KW-1185">Reference proteome</keyword>
<evidence type="ECO:0000256" key="3">
    <source>
        <dbReference type="ARBA" id="ARBA00022989"/>
    </source>
</evidence>
<comment type="subcellular location">
    <subcellularLocation>
        <location evidence="1">Membrane</location>
        <topology evidence="1">Multi-pass membrane protein</topology>
    </subcellularLocation>
</comment>
<name>A0ABQ1ASX8_ASPLE</name>
<dbReference type="InterPro" id="IPR049326">
    <property type="entry name" value="Rhodopsin_dom_fungi"/>
</dbReference>
<feature type="transmembrane region" description="Helical" evidence="6">
    <location>
        <begin position="68"/>
        <end position="92"/>
    </location>
</feature>
<accession>A0ABQ1ASX8</accession>
<feature type="transmembrane region" description="Helical" evidence="6">
    <location>
        <begin position="112"/>
        <end position="133"/>
    </location>
</feature>
<evidence type="ECO:0000256" key="2">
    <source>
        <dbReference type="ARBA" id="ARBA00022692"/>
    </source>
</evidence>
<proteinExistence type="inferred from homology"/>
<evidence type="ECO:0000259" key="7">
    <source>
        <dbReference type="Pfam" id="PF20684"/>
    </source>
</evidence>
<organism evidence="8 9">
    <name type="scientific">Aspergillus lentulus</name>
    <dbReference type="NCBI Taxonomy" id="293939"/>
    <lineage>
        <taxon>Eukaryota</taxon>
        <taxon>Fungi</taxon>
        <taxon>Dikarya</taxon>
        <taxon>Ascomycota</taxon>
        <taxon>Pezizomycotina</taxon>
        <taxon>Eurotiomycetes</taxon>
        <taxon>Eurotiomycetidae</taxon>
        <taxon>Eurotiales</taxon>
        <taxon>Aspergillaceae</taxon>
        <taxon>Aspergillus</taxon>
        <taxon>Aspergillus subgen. Fumigati</taxon>
    </lineage>
</organism>
<dbReference type="PANTHER" id="PTHR33048:SF8">
    <property type="entry name" value="INTEGRAL MEMBRANE PROTEIN-RELATED"/>
    <property type="match status" value="1"/>
</dbReference>
<comment type="similarity">
    <text evidence="5">Belongs to the SAT4 family.</text>
</comment>
<evidence type="ECO:0000256" key="5">
    <source>
        <dbReference type="ARBA" id="ARBA00038359"/>
    </source>
</evidence>
<dbReference type="InterPro" id="IPR052337">
    <property type="entry name" value="SAT4-like"/>
</dbReference>
<keyword evidence="3 6" id="KW-1133">Transmembrane helix</keyword>
<keyword evidence="4 6" id="KW-0472">Membrane</keyword>